<dbReference type="InterPro" id="IPR027417">
    <property type="entry name" value="P-loop_NTPase"/>
</dbReference>
<evidence type="ECO:0000256" key="7">
    <source>
        <dbReference type="ARBA" id="ARBA00023235"/>
    </source>
</evidence>
<evidence type="ECO:0000256" key="9">
    <source>
        <dbReference type="ARBA" id="ARBA00034808"/>
    </source>
</evidence>
<comment type="caution">
    <text evidence="13">The sequence shown here is derived from an EMBL/GenBank/DDBJ whole genome shotgun (WGS) entry which is preliminary data.</text>
</comment>
<comment type="similarity">
    <text evidence="1">Belongs to the helicase family. UvrD subfamily.</text>
</comment>
<organism evidence="13 14">
    <name type="scientific">Companilactobacillus halodurans</name>
    <dbReference type="NCBI Taxonomy" id="2584183"/>
    <lineage>
        <taxon>Bacteria</taxon>
        <taxon>Bacillati</taxon>
        <taxon>Bacillota</taxon>
        <taxon>Bacilli</taxon>
        <taxon>Lactobacillales</taxon>
        <taxon>Lactobacillaceae</taxon>
        <taxon>Companilactobacillus</taxon>
    </lineage>
</organism>
<comment type="catalytic activity">
    <reaction evidence="10">
        <text>ATP + H2O = ADP + phosphate + H(+)</text>
        <dbReference type="Rhea" id="RHEA:13065"/>
        <dbReference type="ChEBI" id="CHEBI:15377"/>
        <dbReference type="ChEBI" id="CHEBI:15378"/>
        <dbReference type="ChEBI" id="CHEBI:30616"/>
        <dbReference type="ChEBI" id="CHEBI:43474"/>
        <dbReference type="ChEBI" id="CHEBI:456216"/>
        <dbReference type="EC" id="5.6.2.4"/>
    </reaction>
</comment>
<keyword evidence="3 11" id="KW-0378">Hydrolase</keyword>
<evidence type="ECO:0000256" key="5">
    <source>
        <dbReference type="ARBA" id="ARBA00022840"/>
    </source>
</evidence>
<dbReference type="GO" id="GO:0000725">
    <property type="term" value="P:recombinational repair"/>
    <property type="evidence" value="ECO:0007669"/>
    <property type="project" value="TreeGrafter"/>
</dbReference>
<keyword evidence="5 11" id="KW-0067">ATP-binding</keyword>
<dbReference type="InterPro" id="IPR000212">
    <property type="entry name" value="DNA_helicase_UvrD/REP"/>
</dbReference>
<keyword evidence="7" id="KW-0413">Isomerase</keyword>
<dbReference type="PANTHER" id="PTHR11070:SF2">
    <property type="entry name" value="ATP-DEPENDENT DNA HELICASE SRS2"/>
    <property type="match status" value="1"/>
</dbReference>
<dbReference type="Gene3D" id="1.10.10.160">
    <property type="match status" value="1"/>
</dbReference>
<evidence type="ECO:0000256" key="4">
    <source>
        <dbReference type="ARBA" id="ARBA00022806"/>
    </source>
</evidence>
<dbReference type="AlphaFoldDB" id="A0A5P0ZRF3"/>
<dbReference type="PANTHER" id="PTHR11070">
    <property type="entry name" value="UVRD / RECB / PCRA DNA HELICASE FAMILY MEMBER"/>
    <property type="match status" value="1"/>
</dbReference>
<evidence type="ECO:0000313" key="13">
    <source>
        <dbReference type="EMBL" id="MQS76461.1"/>
    </source>
</evidence>
<evidence type="ECO:0000256" key="6">
    <source>
        <dbReference type="ARBA" id="ARBA00023125"/>
    </source>
</evidence>
<evidence type="ECO:0000256" key="10">
    <source>
        <dbReference type="ARBA" id="ARBA00048988"/>
    </source>
</evidence>
<proteinExistence type="inferred from homology"/>
<dbReference type="InterPro" id="IPR014017">
    <property type="entry name" value="DNA_helicase_UvrD-like_C"/>
</dbReference>
<dbReference type="EMBL" id="VDFP01000017">
    <property type="protein sequence ID" value="MQS76461.1"/>
    <property type="molecule type" value="Genomic_DNA"/>
</dbReference>
<evidence type="ECO:0000259" key="12">
    <source>
        <dbReference type="PROSITE" id="PS51198"/>
    </source>
</evidence>
<dbReference type="Pfam" id="PF00580">
    <property type="entry name" value="UvrD-helicase"/>
    <property type="match status" value="1"/>
</dbReference>
<keyword evidence="2 11" id="KW-0547">Nucleotide-binding</keyword>
<reference evidence="13 14" key="1">
    <citation type="journal article" date="2019" name="Syst. Appl. Microbiol.">
        <title>Polyphasic characterization of two novel Lactobacillus spp. isolated from blown salami packages: Description of Lactobacillus halodurans sp. nov. and Lactobacillus salsicarnum sp. nov.</title>
        <authorList>
            <person name="Schuster J.A."/>
            <person name="Klingl A."/>
            <person name="Vogel R.F."/>
            <person name="Ehrmann M.A."/>
        </authorList>
    </citation>
    <scope>NUCLEOTIDE SEQUENCE [LARGE SCALE GENOMIC DNA]</scope>
    <source>
        <strain evidence="13 14">TMW 1.2172</strain>
    </source>
</reference>
<dbReference type="OrthoDB" id="9810135at2"/>
<evidence type="ECO:0000256" key="1">
    <source>
        <dbReference type="ARBA" id="ARBA00009922"/>
    </source>
</evidence>
<dbReference type="GO" id="GO:0003677">
    <property type="term" value="F:DNA binding"/>
    <property type="evidence" value="ECO:0007669"/>
    <property type="project" value="UniProtKB-KW"/>
</dbReference>
<evidence type="ECO:0000256" key="11">
    <source>
        <dbReference type="PROSITE-ProRule" id="PRU00560"/>
    </source>
</evidence>
<sequence>MLTTCSENMFKIMSKVVLGDKHIQELSTNKIIDLMESGLNMKFSAEQIAILNNDFTKPLLVNACAGSGKTTIFILMALIAIAKGNAEPNEILGITFSHKSKLDMGERYAKFVSELSDIGLNFSNGKPKFTTFHALFYQLLLQNPEYRSSKVLSSYRFFVRDLADQIKHPSNIITKDEMLAEMFDLNDYLINQGLTSDGVLPDSADGNLSTAIKLMAKYSRQSHGDEFYSDYVDVLNKYQDLKRQNSYIDFNDMKLLLLESMQTPEYLQYYQRIMSRFKIAVIDEFQDIDNLQWEIISKLLSPETLAHLIVIGDDDQSIYSFRGSNPKYILNYKRLLPNAQKHNLSTNYRTGEKILQKVIPLIKKNHVRLEKNLLAAKKDKGKFILYSTKKSGFSGDSKMLRHLVKQINDPKINNNDIAILVRYNSSRMLLADWLANQEIYADINNASAILQNNIVYRIITELMKAMWQDKYKYFSNQANRIGFRSYKNHTEKVESSADDKFNKLSKYLKAADDYNASTNTPYKRHDERVKVYFNSIQRFKTKISETDDEQKAAKLSKTMIKDLYKAATKLTDRYFDYMEEKNFMSKNEVNDIKKYLEEELGQYKNIDDFFFDEEHKKEILSDRMKQGKQEHRIQFLSLHQAKGLEFKYVYLYGLTDKEVDRHSLALNMWFPPEMAMDKYIKKWKLVYKEHYKFLEEALKAAHINDYRDITNNNAFNPINLDKTLNKDKEFKIFHNLYQEIENFSAIVEEERRLLYVGVTRAQQELNIRIAPDSNPLVFELNLPKKKKQTKK</sequence>
<accession>A0A5P0ZRF3</accession>
<dbReference type="GO" id="GO:0016887">
    <property type="term" value="F:ATP hydrolysis activity"/>
    <property type="evidence" value="ECO:0007669"/>
    <property type="project" value="RHEA"/>
</dbReference>
<dbReference type="Proteomes" id="UP000414364">
    <property type="component" value="Unassembled WGS sequence"/>
</dbReference>
<comment type="catalytic activity">
    <reaction evidence="8">
        <text>Couples ATP hydrolysis with the unwinding of duplex DNA by translocating in the 3'-5' direction.</text>
        <dbReference type="EC" id="5.6.2.4"/>
    </reaction>
</comment>
<dbReference type="CDD" id="cd17932">
    <property type="entry name" value="DEXQc_UvrD"/>
    <property type="match status" value="1"/>
</dbReference>
<dbReference type="SUPFAM" id="SSF52540">
    <property type="entry name" value="P-loop containing nucleoside triphosphate hydrolases"/>
    <property type="match status" value="1"/>
</dbReference>
<dbReference type="PROSITE" id="PS51198">
    <property type="entry name" value="UVRD_HELICASE_ATP_BIND"/>
    <property type="match status" value="1"/>
</dbReference>
<keyword evidence="4 11" id="KW-0347">Helicase</keyword>
<dbReference type="EC" id="5.6.2.4" evidence="9"/>
<dbReference type="GO" id="GO:0005524">
    <property type="term" value="F:ATP binding"/>
    <property type="evidence" value="ECO:0007669"/>
    <property type="project" value="UniProtKB-UniRule"/>
</dbReference>
<dbReference type="Gene3D" id="3.40.50.300">
    <property type="entry name" value="P-loop containing nucleotide triphosphate hydrolases"/>
    <property type="match status" value="3"/>
</dbReference>
<evidence type="ECO:0000256" key="2">
    <source>
        <dbReference type="ARBA" id="ARBA00022741"/>
    </source>
</evidence>
<feature type="binding site" evidence="11">
    <location>
        <begin position="63"/>
        <end position="70"/>
    </location>
    <ligand>
        <name>ATP</name>
        <dbReference type="ChEBI" id="CHEBI:30616"/>
    </ligand>
</feature>
<evidence type="ECO:0000256" key="8">
    <source>
        <dbReference type="ARBA" id="ARBA00034617"/>
    </source>
</evidence>
<keyword evidence="6" id="KW-0238">DNA-binding</keyword>
<evidence type="ECO:0000313" key="14">
    <source>
        <dbReference type="Proteomes" id="UP000414364"/>
    </source>
</evidence>
<protein>
    <recommendedName>
        <fullName evidence="9">DNA 3'-5' helicase</fullName>
        <ecNumber evidence="9">5.6.2.4</ecNumber>
    </recommendedName>
</protein>
<dbReference type="Pfam" id="PF13361">
    <property type="entry name" value="UvrD_C"/>
    <property type="match status" value="1"/>
</dbReference>
<dbReference type="InterPro" id="IPR013986">
    <property type="entry name" value="DExx_box_DNA_helicase_dom_sf"/>
</dbReference>
<name>A0A5P0ZRF3_9LACO</name>
<dbReference type="InterPro" id="IPR014016">
    <property type="entry name" value="UvrD-like_ATP-bd"/>
</dbReference>
<feature type="domain" description="UvrD-like helicase ATP-binding" evidence="12">
    <location>
        <begin position="42"/>
        <end position="351"/>
    </location>
</feature>
<gene>
    <name evidence="13" type="ORF">FHL06_08735</name>
</gene>
<evidence type="ECO:0000256" key="3">
    <source>
        <dbReference type="ARBA" id="ARBA00022801"/>
    </source>
</evidence>
<dbReference type="GO" id="GO:0043138">
    <property type="term" value="F:3'-5' DNA helicase activity"/>
    <property type="evidence" value="ECO:0007669"/>
    <property type="project" value="UniProtKB-EC"/>
</dbReference>